<dbReference type="InterPro" id="IPR036890">
    <property type="entry name" value="HATPase_C_sf"/>
</dbReference>
<dbReference type="InterPro" id="IPR004358">
    <property type="entry name" value="Sig_transdc_His_kin-like_C"/>
</dbReference>
<keyword evidence="11" id="KW-0812">Transmembrane</keyword>
<dbReference type="InterPro" id="IPR005467">
    <property type="entry name" value="His_kinase_dom"/>
</dbReference>
<evidence type="ECO:0000256" key="9">
    <source>
        <dbReference type="ARBA" id="ARBA00022840"/>
    </source>
</evidence>
<dbReference type="Pfam" id="PF02518">
    <property type="entry name" value="HATPase_c"/>
    <property type="match status" value="1"/>
</dbReference>
<accession>A0A956NH06</accession>
<dbReference type="SMART" id="SM00387">
    <property type="entry name" value="HATPase_c"/>
    <property type="match status" value="1"/>
</dbReference>
<dbReference type="SMART" id="SM00388">
    <property type="entry name" value="HisKA"/>
    <property type="match status" value="1"/>
</dbReference>
<dbReference type="Gene3D" id="3.30.565.10">
    <property type="entry name" value="Histidine kinase-like ATPase, C-terminal domain"/>
    <property type="match status" value="1"/>
</dbReference>
<feature type="transmembrane region" description="Helical" evidence="11">
    <location>
        <begin position="157"/>
        <end position="179"/>
    </location>
</feature>
<organism evidence="14 15">
    <name type="scientific">Eiseniibacteriota bacterium</name>
    <dbReference type="NCBI Taxonomy" id="2212470"/>
    <lineage>
        <taxon>Bacteria</taxon>
        <taxon>Candidatus Eiseniibacteriota</taxon>
    </lineage>
</organism>
<dbReference type="PANTHER" id="PTHR44936:SF10">
    <property type="entry name" value="SENSOR PROTEIN RSTB"/>
    <property type="match status" value="1"/>
</dbReference>
<dbReference type="InterPro" id="IPR003594">
    <property type="entry name" value="HATPase_dom"/>
</dbReference>
<evidence type="ECO:0000256" key="1">
    <source>
        <dbReference type="ARBA" id="ARBA00000085"/>
    </source>
</evidence>
<dbReference type="PROSITE" id="PS50885">
    <property type="entry name" value="HAMP"/>
    <property type="match status" value="1"/>
</dbReference>
<proteinExistence type="predicted"/>
<dbReference type="InterPro" id="IPR036097">
    <property type="entry name" value="HisK_dim/P_sf"/>
</dbReference>
<dbReference type="Gene3D" id="6.10.340.10">
    <property type="match status" value="1"/>
</dbReference>
<evidence type="ECO:0000256" key="6">
    <source>
        <dbReference type="ARBA" id="ARBA00022679"/>
    </source>
</evidence>
<evidence type="ECO:0000313" key="14">
    <source>
        <dbReference type="EMBL" id="MCA9758281.1"/>
    </source>
</evidence>
<dbReference type="SUPFAM" id="SSF55874">
    <property type="entry name" value="ATPase domain of HSP90 chaperone/DNA topoisomerase II/histidine kinase"/>
    <property type="match status" value="1"/>
</dbReference>
<protein>
    <recommendedName>
        <fullName evidence="3">histidine kinase</fullName>
        <ecNumber evidence="3">2.7.13.3</ecNumber>
    </recommendedName>
</protein>
<name>A0A956NH06_UNCEI</name>
<keyword evidence="7" id="KW-0547">Nucleotide-binding</keyword>
<comment type="subcellular location">
    <subcellularLocation>
        <location evidence="2">Cell membrane</location>
        <topology evidence="2">Multi-pass membrane protein</topology>
    </subcellularLocation>
</comment>
<feature type="region of interest" description="Disordered" evidence="10">
    <location>
        <begin position="77"/>
        <end position="104"/>
    </location>
</feature>
<dbReference type="EC" id="2.7.13.3" evidence="3"/>
<feature type="domain" description="HAMP" evidence="13">
    <location>
        <begin position="181"/>
        <end position="233"/>
    </location>
</feature>
<feature type="domain" description="Histidine kinase" evidence="12">
    <location>
        <begin position="250"/>
        <end position="458"/>
    </location>
</feature>
<dbReference type="EMBL" id="JAGQHS010000157">
    <property type="protein sequence ID" value="MCA9758281.1"/>
    <property type="molecule type" value="Genomic_DNA"/>
</dbReference>
<dbReference type="SUPFAM" id="SSF47384">
    <property type="entry name" value="Homodimeric domain of signal transducing histidine kinase"/>
    <property type="match status" value="1"/>
</dbReference>
<evidence type="ECO:0000256" key="11">
    <source>
        <dbReference type="SAM" id="Phobius"/>
    </source>
</evidence>
<dbReference type="CDD" id="cd00082">
    <property type="entry name" value="HisKA"/>
    <property type="match status" value="1"/>
</dbReference>
<sequence>MKLRTRLILLTVLLILLPALPAMWVTRHLVEQSLNLGLSPEIANALEAGIRQTRATYQDERTEFEAEVAGWVATGAAPEDAPGRLVDPNDPTGSENAPAQDAPPREIVLTKQDASGRSFTVARALSPEWRGDAASLAASLQMVRGLQAERHELANRFWLPFLAIYGITLLIAFGAAAWLGRGITNPILRLADATREVSRGRWDVRVDTDRTDEVGQLGAAFNRMVETLDAQSRQLVELEKMAGWREMARALAHEVKNPLTPIRLTVEEMGSRYRGDDPDYRKLLDECTRIVVREVESLRNIVTRFREFSRPVELVWESVALNEIVTEIGSLQRDMEVTYDLDPNVAELIGDPDRTRQALMNLARNAQEAMRGQSEPRLHLATRRDGDAAVILVDDNGPGIPEEERSRVFEPYRSGKADGLGLGLTLVKGIVLAHGGTIEAQDSSLGGARFRIVLPLHGVDGDKGPTPADGGTAESGAGEHA</sequence>
<keyword evidence="11" id="KW-1133">Transmembrane helix</keyword>
<dbReference type="GO" id="GO:0005886">
    <property type="term" value="C:plasma membrane"/>
    <property type="evidence" value="ECO:0007669"/>
    <property type="project" value="UniProtKB-SubCell"/>
</dbReference>
<evidence type="ECO:0000256" key="8">
    <source>
        <dbReference type="ARBA" id="ARBA00022777"/>
    </source>
</evidence>
<dbReference type="AlphaFoldDB" id="A0A956NH06"/>
<dbReference type="Gene3D" id="1.10.287.130">
    <property type="match status" value="1"/>
</dbReference>
<keyword evidence="9" id="KW-0067">ATP-binding</keyword>
<comment type="caution">
    <text evidence="14">The sequence shown here is derived from an EMBL/GenBank/DDBJ whole genome shotgun (WGS) entry which is preliminary data.</text>
</comment>
<dbReference type="PRINTS" id="PR00344">
    <property type="entry name" value="BCTRLSENSOR"/>
</dbReference>
<dbReference type="InterPro" id="IPR003660">
    <property type="entry name" value="HAMP_dom"/>
</dbReference>
<evidence type="ECO:0000256" key="4">
    <source>
        <dbReference type="ARBA" id="ARBA00022475"/>
    </source>
</evidence>
<dbReference type="Pfam" id="PF00672">
    <property type="entry name" value="HAMP"/>
    <property type="match status" value="1"/>
</dbReference>
<reference evidence="14" key="1">
    <citation type="submission" date="2020-04" db="EMBL/GenBank/DDBJ databases">
        <authorList>
            <person name="Zhang T."/>
        </authorList>
    </citation>
    <scope>NUCLEOTIDE SEQUENCE</scope>
    <source>
        <strain evidence="14">HKST-UBA02</strain>
    </source>
</reference>
<keyword evidence="4" id="KW-1003">Cell membrane</keyword>
<dbReference type="GO" id="GO:0005524">
    <property type="term" value="F:ATP binding"/>
    <property type="evidence" value="ECO:0007669"/>
    <property type="project" value="UniProtKB-KW"/>
</dbReference>
<reference evidence="14" key="2">
    <citation type="journal article" date="2021" name="Microbiome">
        <title>Successional dynamics and alternative stable states in a saline activated sludge microbial community over 9 years.</title>
        <authorList>
            <person name="Wang Y."/>
            <person name="Ye J."/>
            <person name="Ju F."/>
            <person name="Liu L."/>
            <person name="Boyd J.A."/>
            <person name="Deng Y."/>
            <person name="Parks D.H."/>
            <person name="Jiang X."/>
            <person name="Yin X."/>
            <person name="Woodcroft B.J."/>
            <person name="Tyson G.W."/>
            <person name="Hugenholtz P."/>
            <person name="Polz M.F."/>
            <person name="Zhang T."/>
        </authorList>
    </citation>
    <scope>NUCLEOTIDE SEQUENCE</scope>
    <source>
        <strain evidence="14">HKST-UBA02</strain>
    </source>
</reference>
<evidence type="ECO:0000256" key="5">
    <source>
        <dbReference type="ARBA" id="ARBA00022553"/>
    </source>
</evidence>
<dbReference type="GO" id="GO:0000155">
    <property type="term" value="F:phosphorelay sensor kinase activity"/>
    <property type="evidence" value="ECO:0007669"/>
    <property type="project" value="InterPro"/>
</dbReference>
<dbReference type="CDD" id="cd06225">
    <property type="entry name" value="HAMP"/>
    <property type="match status" value="1"/>
</dbReference>
<evidence type="ECO:0000313" key="15">
    <source>
        <dbReference type="Proteomes" id="UP000739538"/>
    </source>
</evidence>
<evidence type="ECO:0000256" key="10">
    <source>
        <dbReference type="SAM" id="MobiDB-lite"/>
    </source>
</evidence>
<evidence type="ECO:0000256" key="2">
    <source>
        <dbReference type="ARBA" id="ARBA00004651"/>
    </source>
</evidence>
<dbReference type="Pfam" id="PF00512">
    <property type="entry name" value="HisKA"/>
    <property type="match status" value="1"/>
</dbReference>
<dbReference type="SUPFAM" id="SSF158472">
    <property type="entry name" value="HAMP domain-like"/>
    <property type="match status" value="1"/>
</dbReference>
<dbReference type="InterPro" id="IPR050980">
    <property type="entry name" value="2C_sensor_his_kinase"/>
</dbReference>
<evidence type="ECO:0000256" key="7">
    <source>
        <dbReference type="ARBA" id="ARBA00022741"/>
    </source>
</evidence>
<dbReference type="PANTHER" id="PTHR44936">
    <property type="entry name" value="SENSOR PROTEIN CREC"/>
    <property type="match status" value="1"/>
</dbReference>
<feature type="region of interest" description="Disordered" evidence="10">
    <location>
        <begin position="459"/>
        <end position="481"/>
    </location>
</feature>
<keyword evidence="11" id="KW-0472">Membrane</keyword>
<comment type="catalytic activity">
    <reaction evidence="1">
        <text>ATP + protein L-histidine = ADP + protein N-phospho-L-histidine.</text>
        <dbReference type="EC" id="2.7.13.3"/>
    </reaction>
</comment>
<dbReference type="PROSITE" id="PS50109">
    <property type="entry name" value="HIS_KIN"/>
    <property type="match status" value="1"/>
</dbReference>
<keyword evidence="8" id="KW-0418">Kinase</keyword>
<evidence type="ECO:0000259" key="13">
    <source>
        <dbReference type="PROSITE" id="PS50885"/>
    </source>
</evidence>
<dbReference type="SMART" id="SM00304">
    <property type="entry name" value="HAMP"/>
    <property type="match status" value="1"/>
</dbReference>
<dbReference type="Proteomes" id="UP000739538">
    <property type="component" value="Unassembled WGS sequence"/>
</dbReference>
<gene>
    <name evidence="14" type="ORF">KDA27_20975</name>
</gene>
<evidence type="ECO:0000259" key="12">
    <source>
        <dbReference type="PROSITE" id="PS50109"/>
    </source>
</evidence>
<keyword evidence="6" id="KW-0808">Transferase</keyword>
<dbReference type="InterPro" id="IPR003661">
    <property type="entry name" value="HisK_dim/P_dom"/>
</dbReference>
<evidence type="ECO:0000256" key="3">
    <source>
        <dbReference type="ARBA" id="ARBA00012438"/>
    </source>
</evidence>
<keyword evidence="5" id="KW-0597">Phosphoprotein</keyword>